<keyword evidence="2" id="KW-0378">Hydrolase</keyword>
<reference evidence="6" key="1">
    <citation type="submission" date="2016-10" db="EMBL/GenBank/DDBJ databases">
        <authorList>
            <person name="Varghese N."/>
            <person name="Submissions S."/>
        </authorList>
    </citation>
    <scope>NUCLEOTIDE SEQUENCE [LARGE SCALE GENOMIC DNA]</scope>
    <source>
        <strain evidence="6">CGMCC 1.6199</strain>
    </source>
</reference>
<dbReference type="SUPFAM" id="SSF55816">
    <property type="entry name" value="5'-nucleotidase (syn. UDP-sugar hydrolase), C-terminal domain"/>
    <property type="match status" value="1"/>
</dbReference>
<dbReference type="RefSeq" id="WP_074597922.1">
    <property type="nucleotide sequence ID" value="NZ_FNHF01000001.1"/>
</dbReference>
<dbReference type="InterPro" id="IPR008334">
    <property type="entry name" value="5'-Nucleotdase_C"/>
</dbReference>
<dbReference type="PANTHER" id="PTHR11575:SF24">
    <property type="entry name" value="5'-NUCLEOTIDASE"/>
    <property type="match status" value="1"/>
</dbReference>
<keyword evidence="1" id="KW-0732">Signal</keyword>
<dbReference type="EMBL" id="FNHF01000001">
    <property type="protein sequence ID" value="SDL92229.1"/>
    <property type="molecule type" value="Genomic_DNA"/>
</dbReference>
<dbReference type="PRINTS" id="PR01607">
    <property type="entry name" value="APYRASEFAMLY"/>
</dbReference>
<feature type="domain" description="5'-Nucleotidase C-terminal" evidence="4">
    <location>
        <begin position="277"/>
        <end position="420"/>
    </location>
</feature>
<dbReference type="Pfam" id="PF00149">
    <property type="entry name" value="Metallophos"/>
    <property type="match status" value="1"/>
</dbReference>
<accession>A0A1G9P0R6</accession>
<dbReference type="Gene3D" id="3.90.780.10">
    <property type="entry name" value="5'-Nucleotidase, C-terminal domain"/>
    <property type="match status" value="1"/>
</dbReference>
<evidence type="ECO:0000259" key="3">
    <source>
        <dbReference type="Pfam" id="PF00149"/>
    </source>
</evidence>
<dbReference type="GO" id="GO:0016787">
    <property type="term" value="F:hydrolase activity"/>
    <property type="evidence" value="ECO:0007669"/>
    <property type="project" value="UniProtKB-KW"/>
</dbReference>
<dbReference type="GO" id="GO:0030288">
    <property type="term" value="C:outer membrane-bounded periplasmic space"/>
    <property type="evidence" value="ECO:0007669"/>
    <property type="project" value="TreeGrafter"/>
</dbReference>
<evidence type="ECO:0000256" key="2">
    <source>
        <dbReference type="RuleBase" id="RU362119"/>
    </source>
</evidence>
<dbReference type="SUPFAM" id="SSF56300">
    <property type="entry name" value="Metallo-dependent phosphatases"/>
    <property type="match status" value="1"/>
</dbReference>
<keyword evidence="2" id="KW-0547">Nucleotide-binding</keyword>
<name>A0A1G9P0R6_9BACI</name>
<dbReference type="InterPro" id="IPR029052">
    <property type="entry name" value="Metallo-depent_PP-like"/>
</dbReference>
<dbReference type="InterPro" id="IPR036907">
    <property type="entry name" value="5'-Nucleotdase_C_sf"/>
</dbReference>
<proteinExistence type="inferred from homology"/>
<dbReference type="Gene3D" id="3.60.21.10">
    <property type="match status" value="1"/>
</dbReference>
<gene>
    <name evidence="5" type="ORF">SAMN05216244_1232</name>
</gene>
<dbReference type="STRING" id="482461.SAMN05216244_1232"/>
<sequence>MKLKIIHTNDVHSHYDNFSRAVSLIRQHKDKHTLLLDGGDFADFKSIELQGTKGMAAIELLSEAGYDALTIGNNEIFNGMETLEYMAGNSTVPFISNNLLKKDLAPIEGVVSSTIIEKDGLRILITGSSPNLDEFNDGLGIHVSDYKTALQTELERKRGLFDLCVVLSHIGTAADQKLAEEIEGIDVLISAHDHQLYTEPRVINGTICNSAGSFGEHVGVLELTVENGKVTLTDSSMLSTDKAEASSRIADILATNKEKGVKNLSQPLYTLKQPLWHDVVEENPLANLIADGLKDLLQTDIGLINSGIAHTGIFEYVSEKKLIETCPSPLNPTTFEIKGKTLKVALEQSLDAQVCLADGRGPGFRGKYAGRLHISGATVLHDGYRLIKVSITGREIEDETWYTVASSDYLQRGSGYPVLADNRNPVFKPEYIRNVIREYAAKPTFLKQTTNGRWIKGADILV</sequence>
<dbReference type="CDD" id="cd00845">
    <property type="entry name" value="MPP_UshA_N_like"/>
    <property type="match status" value="1"/>
</dbReference>
<evidence type="ECO:0000259" key="4">
    <source>
        <dbReference type="Pfam" id="PF02872"/>
    </source>
</evidence>
<dbReference type="GO" id="GO:0009166">
    <property type="term" value="P:nucleotide catabolic process"/>
    <property type="evidence" value="ECO:0007669"/>
    <property type="project" value="InterPro"/>
</dbReference>
<feature type="domain" description="Calcineurin-like phosphoesterase" evidence="3">
    <location>
        <begin position="3"/>
        <end position="195"/>
    </location>
</feature>
<dbReference type="OrthoDB" id="9793179at2"/>
<dbReference type="PANTHER" id="PTHR11575">
    <property type="entry name" value="5'-NUCLEOTIDASE-RELATED"/>
    <property type="match status" value="1"/>
</dbReference>
<organism evidence="5 6">
    <name type="scientific">Sediminibacillus halophilus</name>
    <dbReference type="NCBI Taxonomy" id="482461"/>
    <lineage>
        <taxon>Bacteria</taxon>
        <taxon>Bacillati</taxon>
        <taxon>Bacillota</taxon>
        <taxon>Bacilli</taxon>
        <taxon>Bacillales</taxon>
        <taxon>Bacillaceae</taxon>
        <taxon>Sediminibacillus</taxon>
    </lineage>
</organism>
<dbReference type="GO" id="GO:0000166">
    <property type="term" value="F:nucleotide binding"/>
    <property type="evidence" value="ECO:0007669"/>
    <property type="project" value="UniProtKB-KW"/>
</dbReference>
<protein>
    <submittedName>
        <fullName evidence="5">2',3'-cyclic-nucleotide 2'-phosphodiesterase/5'-or 3'-nucleotidase, 5'-nucleotidase family</fullName>
    </submittedName>
</protein>
<dbReference type="InterPro" id="IPR004843">
    <property type="entry name" value="Calcineurin-like_PHP"/>
</dbReference>
<dbReference type="Pfam" id="PF02872">
    <property type="entry name" value="5_nucleotid_C"/>
    <property type="match status" value="1"/>
</dbReference>
<dbReference type="InterPro" id="IPR006179">
    <property type="entry name" value="5_nucleotidase/apyrase"/>
</dbReference>
<comment type="similarity">
    <text evidence="2">Belongs to the 5'-nucleotidase family.</text>
</comment>
<dbReference type="Proteomes" id="UP000182347">
    <property type="component" value="Unassembled WGS sequence"/>
</dbReference>
<dbReference type="AlphaFoldDB" id="A0A1G9P0R6"/>
<evidence type="ECO:0000313" key="5">
    <source>
        <dbReference type="EMBL" id="SDL92229.1"/>
    </source>
</evidence>
<keyword evidence="6" id="KW-1185">Reference proteome</keyword>
<evidence type="ECO:0000256" key="1">
    <source>
        <dbReference type="ARBA" id="ARBA00022729"/>
    </source>
</evidence>
<evidence type="ECO:0000313" key="6">
    <source>
        <dbReference type="Proteomes" id="UP000182347"/>
    </source>
</evidence>